<dbReference type="STRING" id="1077348.A0A2G8RS93"/>
<dbReference type="SMART" id="SM00829">
    <property type="entry name" value="PKS_ER"/>
    <property type="match status" value="1"/>
</dbReference>
<dbReference type="OrthoDB" id="1706066at2759"/>
<dbReference type="PANTHER" id="PTHR45033:SF3">
    <property type="entry name" value="DEHYDROGENASE, PUTATIVE (AFU_ORTHOLOGUE AFUA_2G13270)-RELATED"/>
    <property type="match status" value="1"/>
</dbReference>
<dbReference type="EMBL" id="AYKW01000067">
    <property type="protein sequence ID" value="PIL24363.1"/>
    <property type="molecule type" value="Genomic_DNA"/>
</dbReference>
<dbReference type="Pfam" id="PF00107">
    <property type="entry name" value="ADH_zinc_N"/>
    <property type="match status" value="1"/>
</dbReference>
<dbReference type="Proteomes" id="UP000230002">
    <property type="component" value="Unassembled WGS sequence"/>
</dbReference>
<dbReference type="GO" id="GO:0016491">
    <property type="term" value="F:oxidoreductase activity"/>
    <property type="evidence" value="ECO:0007669"/>
    <property type="project" value="InterPro"/>
</dbReference>
<dbReference type="InterPro" id="IPR020843">
    <property type="entry name" value="ER"/>
</dbReference>
<dbReference type="AlphaFoldDB" id="A0A2G8RS93"/>
<dbReference type="PANTHER" id="PTHR45033">
    <property type="match status" value="1"/>
</dbReference>
<gene>
    <name evidence="2" type="ORF">GSI_14116</name>
</gene>
<sequence>MAAVADIPKTTKALVLRKSTSVLHDAVVVDQPLPQLKSGQLLMRICAAAFNHRDLWIRKNLYPGIGFGRILGSDAAGVVVASADRYDPLLNKRVFLLPMRGWEKDPDAPESSFTVVGGVKAVDFGTFAQYVVVDRDQVIPTPDHLDDVHASAWPVGGVTAWRATMVNGAVKKGDNVLVTGVGGGVAIVALQLAVAAGANVYVTSGSEEKIRKAVELGGKGGVSYKSQDWPNQLGALLKKEGKGLLNTVIDAGGGDIMGKVSPILKPGGRVVVFGMHTNPKVTMTMREVMKNHKLLGSTMGSHKDLIDATNFLAEHRIVPVVSHVLEGLESANQGFKLLEEGSHFGKIVICIPADSPATVPAKL</sequence>
<name>A0A2G8RS93_9APHY</name>
<organism evidence="2 3">
    <name type="scientific">Ganoderma sinense ZZ0214-1</name>
    <dbReference type="NCBI Taxonomy" id="1077348"/>
    <lineage>
        <taxon>Eukaryota</taxon>
        <taxon>Fungi</taxon>
        <taxon>Dikarya</taxon>
        <taxon>Basidiomycota</taxon>
        <taxon>Agaricomycotina</taxon>
        <taxon>Agaricomycetes</taxon>
        <taxon>Polyporales</taxon>
        <taxon>Polyporaceae</taxon>
        <taxon>Ganoderma</taxon>
    </lineage>
</organism>
<dbReference type="InterPro" id="IPR013154">
    <property type="entry name" value="ADH-like_N"/>
</dbReference>
<dbReference type="SUPFAM" id="SSF51735">
    <property type="entry name" value="NAD(P)-binding Rossmann-fold domains"/>
    <property type="match status" value="1"/>
</dbReference>
<proteinExistence type="predicted"/>
<feature type="domain" description="Enoyl reductase (ER)" evidence="1">
    <location>
        <begin position="21"/>
        <end position="349"/>
    </location>
</feature>
<evidence type="ECO:0000259" key="1">
    <source>
        <dbReference type="SMART" id="SM00829"/>
    </source>
</evidence>
<dbReference type="InterPro" id="IPR013149">
    <property type="entry name" value="ADH-like_C"/>
</dbReference>
<protein>
    <recommendedName>
        <fullName evidence="1">Enoyl reductase (ER) domain-containing protein</fullName>
    </recommendedName>
</protein>
<dbReference type="Pfam" id="PF08240">
    <property type="entry name" value="ADH_N"/>
    <property type="match status" value="1"/>
</dbReference>
<comment type="caution">
    <text evidence="2">The sequence shown here is derived from an EMBL/GenBank/DDBJ whole genome shotgun (WGS) entry which is preliminary data.</text>
</comment>
<evidence type="ECO:0000313" key="2">
    <source>
        <dbReference type="EMBL" id="PIL24363.1"/>
    </source>
</evidence>
<dbReference type="Gene3D" id="3.90.180.10">
    <property type="entry name" value="Medium-chain alcohol dehydrogenases, catalytic domain"/>
    <property type="match status" value="1"/>
</dbReference>
<dbReference type="InterPro" id="IPR052711">
    <property type="entry name" value="Zinc_ADH-like"/>
</dbReference>
<reference evidence="2 3" key="1">
    <citation type="journal article" date="2015" name="Sci. Rep.">
        <title>Chromosome-level genome map provides insights into diverse defense mechanisms in the medicinal fungus Ganoderma sinense.</title>
        <authorList>
            <person name="Zhu Y."/>
            <person name="Xu J."/>
            <person name="Sun C."/>
            <person name="Zhou S."/>
            <person name="Xu H."/>
            <person name="Nelson D.R."/>
            <person name="Qian J."/>
            <person name="Song J."/>
            <person name="Luo H."/>
            <person name="Xiang L."/>
            <person name="Li Y."/>
            <person name="Xu Z."/>
            <person name="Ji A."/>
            <person name="Wang L."/>
            <person name="Lu S."/>
            <person name="Hayward A."/>
            <person name="Sun W."/>
            <person name="Li X."/>
            <person name="Schwartz D.C."/>
            <person name="Wang Y."/>
            <person name="Chen S."/>
        </authorList>
    </citation>
    <scope>NUCLEOTIDE SEQUENCE [LARGE SCALE GENOMIC DNA]</scope>
    <source>
        <strain evidence="2 3">ZZ0214-1</strain>
    </source>
</reference>
<dbReference type="SUPFAM" id="SSF50129">
    <property type="entry name" value="GroES-like"/>
    <property type="match status" value="1"/>
</dbReference>
<accession>A0A2G8RS93</accession>
<dbReference type="InterPro" id="IPR036291">
    <property type="entry name" value="NAD(P)-bd_dom_sf"/>
</dbReference>
<evidence type="ECO:0000313" key="3">
    <source>
        <dbReference type="Proteomes" id="UP000230002"/>
    </source>
</evidence>
<dbReference type="Gene3D" id="3.40.50.720">
    <property type="entry name" value="NAD(P)-binding Rossmann-like Domain"/>
    <property type="match status" value="1"/>
</dbReference>
<keyword evidence="3" id="KW-1185">Reference proteome</keyword>
<dbReference type="InterPro" id="IPR011032">
    <property type="entry name" value="GroES-like_sf"/>
</dbReference>